<keyword evidence="2" id="KW-1185">Reference proteome</keyword>
<proteinExistence type="predicted"/>
<sequence>MSFEDRKQAQHATVGGWFQTVRGQIKAARIQLQDSESKLSQISGSLKVKVQNILGQLTSARMQIQDSESQLGQISGSMEQDEEIPRERVVGMFNDDIIENHDGRLNNGV</sequence>
<accession>A0AAU9NAE8</accession>
<dbReference type="EMBL" id="CAKMRJ010004438">
    <property type="protein sequence ID" value="CAH1435206.1"/>
    <property type="molecule type" value="Genomic_DNA"/>
</dbReference>
<reference evidence="1 2" key="1">
    <citation type="submission" date="2022-01" db="EMBL/GenBank/DDBJ databases">
        <authorList>
            <person name="Xiong W."/>
            <person name="Schranz E."/>
        </authorList>
    </citation>
    <scope>NUCLEOTIDE SEQUENCE [LARGE SCALE GENOMIC DNA]</scope>
</reference>
<comment type="caution">
    <text evidence="1">The sequence shown here is derived from an EMBL/GenBank/DDBJ whole genome shotgun (WGS) entry which is preliminary data.</text>
</comment>
<name>A0AAU9NAE8_9ASTR</name>
<gene>
    <name evidence="1" type="ORF">LVIROSA_LOCUS21667</name>
</gene>
<evidence type="ECO:0000313" key="2">
    <source>
        <dbReference type="Proteomes" id="UP001157418"/>
    </source>
</evidence>
<organism evidence="1 2">
    <name type="scientific">Lactuca virosa</name>
    <dbReference type="NCBI Taxonomy" id="75947"/>
    <lineage>
        <taxon>Eukaryota</taxon>
        <taxon>Viridiplantae</taxon>
        <taxon>Streptophyta</taxon>
        <taxon>Embryophyta</taxon>
        <taxon>Tracheophyta</taxon>
        <taxon>Spermatophyta</taxon>
        <taxon>Magnoliopsida</taxon>
        <taxon>eudicotyledons</taxon>
        <taxon>Gunneridae</taxon>
        <taxon>Pentapetalae</taxon>
        <taxon>asterids</taxon>
        <taxon>campanulids</taxon>
        <taxon>Asterales</taxon>
        <taxon>Asteraceae</taxon>
        <taxon>Cichorioideae</taxon>
        <taxon>Cichorieae</taxon>
        <taxon>Lactucinae</taxon>
        <taxon>Lactuca</taxon>
    </lineage>
</organism>
<dbReference type="AlphaFoldDB" id="A0AAU9NAE8"/>
<protein>
    <submittedName>
        <fullName evidence="1">Uncharacterized protein</fullName>
    </submittedName>
</protein>
<dbReference type="Proteomes" id="UP001157418">
    <property type="component" value="Unassembled WGS sequence"/>
</dbReference>
<evidence type="ECO:0000313" key="1">
    <source>
        <dbReference type="EMBL" id="CAH1435206.1"/>
    </source>
</evidence>